<comment type="caution">
    <text evidence="13">The sequence shown here is derived from an EMBL/GenBank/DDBJ whole genome shotgun (WGS) entry which is preliminary data.</text>
</comment>
<dbReference type="PROSITE" id="PS51683">
    <property type="entry name" value="SAM_OMT_II"/>
    <property type="match status" value="1"/>
</dbReference>
<name>A0A2U3E9V2_PURLI</name>
<feature type="compositionally biased region" description="Low complexity" evidence="10">
    <location>
        <begin position="975"/>
        <end position="988"/>
    </location>
</feature>
<feature type="transmembrane region" description="Helical" evidence="11">
    <location>
        <begin position="738"/>
        <end position="755"/>
    </location>
</feature>
<dbReference type="GO" id="GO:0032259">
    <property type="term" value="P:methylation"/>
    <property type="evidence" value="ECO:0007669"/>
    <property type="project" value="UniProtKB-KW"/>
</dbReference>
<feature type="region of interest" description="Disordered" evidence="10">
    <location>
        <begin position="1059"/>
        <end position="1423"/>
    </location>
</feature>
<dbReference type="InterPro" id="IPR012967">
    <property type="entry name" value="COMT_dimerisation"/>
</dbReference>
<feature type="compositionally biased region" description="Basic residues" evidence="10">
    <location>
        <begin position="1193"/>
        <end position="1204"/>
    </location>
</feature>
<organism evidence="13 14">
    <name type="scientific">Purpureocillium lilacinum</name>
    <name type="common">Paecilomyces lilacinus</name>
    <dbReference type="NCBI Taxonomy" id="33203"/>
    <lineage>
        <taxon>Eukaryota</taxon>
        <taxon>Fungi</taxon>
        <taxon>Dikarya</taxon>
        <taxon>Ascomycota</taxon>
        <taxon>Pezizomycotina</taxon>
        <taxon>Sordariomycetes</taxon>
        <taxon>Hypocreomycetidae</taxon>
        <taxon>Hypocreales</taxon>
        <taxon>Ophiocordycipitaceae</taxon>
        <taxon>Purpureocillium</taxon>
    </lineage>
</organism>
<feature type="region of interest" description="Disordered" evidence="10">
    <location>
        <begin position="921"/>
        <end position="1037"/>
    </location>
</feature>
<evidence type="ECO:0000256" key="5">
    <source>
        <dbReference type="ARBA" id="ARBA00022691"/>
    </source>
</evidence>
<dbReference type="GO" id="GO:0016020">
    <property type="term" value="C:membrane"/>
    <property type="evidence" value="ECO:0007669"/>
    <property type="project" value="UniProtKB-SubCell"/>
</dbReference>
<evidence type="ECO:0000256" key="4">
    <source>
        <dbReference type="ARBA" id="ARBA00022679"/>
    </source>
</evidence>
<dbReference type="PROSITE" id="PS50939">
    <property type="entry name" value="CYTOCHROME_B561"/>
    <property type="match status" value="1"/>
</dbReference>
<dbReference type="Gene3D" id="1.10.10.10">
    <property type="entry name" value="Winged helix-like DNA-binding domain superfamily/Winged helix DNA-binding domain"/>
    <property type="match status" value="1"/>
</dbReference>
<evidence type="ECO:0000256" key="10">
    <source>
        <dbReference type="SAM" id="MobiDB-lite"/>
    </source>
</evidence>
<evidence type="ECO:0000313" key="14">
    <source>
        <dbReference type="Proteomes" id="UP000245956"/>
    </source>
</evidence>
<dbReference type="GO" id="GO:0008171">
    <property type="term" value="F:O-methyltransferase activity"/>
    <property type="evidence" value="ECO:0007669"/>
    <property type="project" value="InterPro"/>
</dbReference>
<evidence type="ECO:0000256" key="8">
    <source>
        <dbReference type="ARBA" id="ARBA00022989"/>
    </source>
</evidence>
<evidence type="ECO:0000256" key="3">
    <source>
        <dbReference type="ARBA" id="ARBA00022603"/>
    </source>
</evidence>
<keyword evidence="9 11" id="KW-0472">Membrane</keyword>
<dbReference type="PANTHER" id="PTHR43712:SF2">
    <property type="entry name" value="O-METHYLTRANSFERASE CICE"/>
    <property type="match status" value="1"/>
</dbReference>
<evidence type="ECO:0000256" key="11">
    <source>
        <dbReference type="SAM" id="Phobius"/>
    </source>
</evidence>
<keyword evidence="4" id="KW-0808">Transferase</keyword>
<keyword evidence="8 11" id="KW-1133">Transmembrane helix</keyword>
<dbReference type="Gene3D" id="3.40.50.150">
    <property type="entry name" value="Vaccinia Virus protein VP39"/>
    <property type="match status" value="1"/>
</dbReference>
<evidence type="ECO:0000256" key="2">
    <source>
        <dbReference type="ARBA" id="ARBA00022448"/>
    </source>
</evidence>
<keyword evidence="3" id="KW-0489">Methyltransferase</keyword>
<feature type="compositionally biased region" description="Basic and acidic residues" evidence="10">
    <location>
        <begin position="1059"/>
        <end position="1076"/>
    </location>
</feature>
<feature type="transmembrane region" description="Helical" evidence="11">
    <location>
        <begin position="699"/>
        <end position="718"/>
    </location>
</feature>
<dbReference type="InterPro" id="IPR036388">
    <property type="entry name" value="WH-like_DNA-bd_sf"/>
</dbReference>
<evidence type="ECO:0000256" key="6">
    <source>
        <dbReference type="ARBA" id="ARBA00022692"/>
    </source>
</evidence>
<feature type="compositionally biased region" description="Basic and acidic residues" evidence="10">
    <location>
        <begin position="1294"/>
        <end position="1325"/>
    </location>
</feature>
<feature type="transmembrane region" description="Helical" evidence="11">
    <location>
        <begin position="761"/>
        <end position="780"/>
    </location>
</feature>
<protein>
    <recommendedName>
        <fullName evidence="12">Cytochrome b561 domain-containing protein</fullName>
    </recommendedName>
</protein>
<keyword evidence="2" id="KW-0813">Transport</keyword>
<dbReference type="SMART" id="SM00665">
    <property type="entry name" value="B561"/>
    <property type="match status" value="1"/>
</dbReference>
<dbReference type="Pfam" id="PF00891">
    <property type="entry name" value="Methyltransf_2"/>
    <property type="match status" value="1"/>
</dbReference>
<dbReference type="InterPro" id="IPR001077">
    <property type="entry name" value="COMT_C"/>
</dbReference>
<dbReference type="CDD" id="cd08760">
    <property type="entry name" value="Cyt_b561_FRRS1_like"/>
    <property type="match status" value="1"/>
</dbReference>
<comment type="subcellular location">
    <subcellularLocation>
        <location evidence="1">Membrane</location>
    </subcellularLocation>
</comment>
<dbReference type="InterPro" id="IPR029063">
    <property type="entry name" value="SAM-dependent_MTases_sf"/>
</dbReference>
<dbReference type="InterPro" id="IPR006593">
    <property type="entry name" value="Cyt_b561/ferric_Rdtase_TM"/>
</dbReference>
<dbReference type="SUPFAM" id="SSF53335">
    <property type="entry name" value="S-adenosyl-L-methionine-dependent methyltransferases"/>
    <property type="match status" value="1"/>
</dbReference>
<feature type="domain" description="Cytochrome b561" evidence="12">
    <location>
        <begin position="596"/>
        <end position="787"/>
    </location>
</feature>
<evidence type="ECO:0000313" key="13">
    <source>
        <dbReference type="EMBL" id="PWI71280.1"/>
    </source>
</evidence>
<dbReference type="Proteomes" id="UP000245956">
    <property type="component" value="Unassembled WGS sequence"/>
</dbReference>
<feature type="compositionally biased region" description="Low complexity" evidence="10">
    <location>
        <begin position="1207"/>
        <end position="1221"/>
    </location>
</feature>
<feature type="compositionally biased region" description="Pro residues" evidence="10">
    <location>
        <begin position="1136"/>
        <end position="1150"/>
    </location>
</feature>
<feature type="region of interest" description="Disordered" evidence="10">
    <location>
        <begin position="844"/>
        <end position="890"/>
    </location>
</feature>
<feature type="compositionally biased region" description="Low complexity" evidence="10">
    <location>
        <begin position="1279"/>
        <end position="1289"/>
    </location>
</feature>
<gene>
    <name evidence="13" type="ORF">PCL_11374</name>
</gene>
<keyword evidence="5" id="KW-0949">S-adenosyl-L-methionine</keyword>
<sequence length="1423" mass="154428">MPINNSSQEARSLGDGLDALAQQLNATAEAIRSCTTSLDDLDDERARVVNAAEALLKDINPADPVMTSMISMVQFTAIRLFVGWKAFDIMASAGTISVADLAGKLDADVSLIRRLTGILTSTGVLKQLDNDSLSMTPASTSFVSSSPLSALIMMGFDDHLKALHSTPAYFDQYGRKEPTGRYDTIHAFAAGDPKLTVWEHTNRDPVKKSYFMTAMMAMASRMPTTGSYNFAWVLDKMHEAPDRALVVDVGGGKGHALQAIQKVTPGLPMSRCVVEDLQAVVDEAKKTATGELADAQYVSMDFHSEQPVKGACIYYIRRCLHDYGDDVCVEILQQLRDAMVEDSRVLIVEQVLSDTPLPMAAATDIYMATIGGKERTLQGFGEIATRAGLAIVKVHPAPGAPQGGGRGRHHWRIDQGLARHPAQPRQCSWTSTSAPGRGAAARGHLPVGWWDSSYVSQARPENIFLLKTSRACLSDLANCSAIHTCPSFSGRGTYRRKLWKRDASGSIRFNHQQIAVTPTFDPTPSLLPHSNEAIRGRIPVGEPLEPSALRADKPNRYLVVAVMAPTPDELSAPGAVSYDSNTMSVGDGTWDFTKNSFLLPNLQGLNFETMRYNGMANRFRTLDQYHRIVLAHGIMAAIVFLLLVPVSVMMARFYSSRPGYAIAYHAQIHVFAGLMVLVVFILGFFAVGPERNLTNPHHGIGVAIFVMFILQLVGGRLVRHITKLRSLRIMIHQWSGRAIALLGIVQVPLGLTLYGSPKYLFILYALWMTFLLVVYFFLSWRSAGRRELYMGGARSEGGRTRITESEFFSDADPKQHKGGWSKWLGPLAAGAGIWALLRGRKKDRDRARSRSRSRSRSSFSRSRAPEVMSSRRGSGTYLTEKYSELPPEKSGGGGFMKVLGGAAAAIGAGKLVSGFMNRRRDRRDEEYSAVSTETPRRYRSGRGAPTMTELSSEVTDDYTRDPRDATQTSLLPPSANRGGMTAGMAAGRSAVDSRDPRRPTTPRPMHARGHSGHDFEDSDYSSYVSPSRRPVDGKGGGGGFAKGILGGLGIGWFAKKMADRRAKKEEDRLREEEDMRSGTQVSRFTGDGYPSPTRKSSRRPAPVRRPTGYARGGTEISDVTESSIDSRPAAGTYGAPMPPAAGYPPAPPGGPGSHSRQHVEPVSMPAMPPDPHGVLHSEAEGSFLSSGGDSRPPQRRASSRRRRAGDRAAAAAAARAGSLAADEGHSHLDERQRYGSPQSQPVSVKLKVHDDRDRNVTLRRLTEEEAAAARGPRSRGDSESSLSGLESPSYGRGYRRDSSQRRMERAAERAAERRAAAAAASDDKLAPLSPPNPAFAKGGRKTKDSAYYSGQPGPSGTAPVAGQTVSSLGSPESHGTWSAMSMSPGGPDKGPESVAADDRRRRRRQERRAASSTTRPSGVDMFD</sequence>
<feature type="compositionally biased region" description="Polar residues" evidence="10">
    <location>
        <begin position="1363"/>
        <end position="1381"/>
    </location>
</feature>
<feature type="transmembrane region" description="Helical" evidence="11">
    <location>
        <begin position="629"/>
        <end position="654"/>
    </location>
</feature>
<dbReference type="Pfam" id="PF08100">
    <property type="entry name" value="Dimerisation"/>
    <property type="match status" value="1"/>
</dbReference>
<reference evidence="13 14" key="1">
    <citation type="journal article" date="2016" name="Front. Microbiol.">
        <title>Genome and transcriptome sequences reveal the specific parasitism of the nematophagous Purpureocillium lilacinum 36-1.</title>
        <authorList>
            <person name="Xie J."/>
            <person name="Li S."/>
            <person name="Mo C."/>
            <person name="Xiao X."/>
            <person name="Peng D."/>
            <person name="Wang G."/>
            <person name="Xiao Y."/>
        </authorList>
    </citation>
    <scope>NUCLEOTIDE SEQUENCE [LARGE SCALE GENOMIC DNA]</scope>
    <source>
        <strain evidence="13 14">36-1</strain>
    </source>
</reference>
<keyword evidence="6 11" id="KW-0812">Transmembrane</keyword>
<dbReference type="SUPFAM" id="SSF46785">
    <property type="entry name" value="Winged helix' DNA-binding domain"/>
    <property type="match status" value="1"/>
</dbReference>
<dbReference type="InterPro" id="IPR016461">
    <property type="entry name" value="COMT-like"/>
</dbReference>
<accession>A0A2U3E9V2</accession>
<evidence type="ECO:0000256" key="1">
    <source>
        <dbReference type="ARBA" id="ARBA00004370"/>
    </source>
</evidence>
<dbReference type="PANTHER" id="PTHR43712">
    <property type="entry name" value="PUTATIVE (AFU_ORTHOLOGUE AFUA_4G14580)-RELATED"/>
    <property type="match status" value="1"/>
</dbReference>
<evidence type="ECO:0000259" key="12">
    <source>
        <dbReference type="PROSITE" id="PS50939"/>
    </source>
</evidence>
<feature type="compositionally biased region" description="Basic and acidic residues" evidence="10">
    <location>
        <begin position="1222"/>
        <end position="1233"/>
    </location>
</feature>
<evidence type="ECO:0000256" key="9">
    <source>
        <dbReference type="ARBA" id="ARBA00023136"/>
    </source>
</evidence>
<proteinExistence type="predicted"/>
<keyword evidence="7" id="KW-0249">Electron transport</keyword>
<dbReference type="EMBL" id="LCWV01000007">
    <property type="protein sequence ID" value="PWI71280.1"/>
    <property type="molecule type" value="Genomic_DNA"/>
</dbReference>
<evidence type="ECO:0000256" key="7">
    <source>
        <dbReference type="ARBA" id="ARBA00022982"/>
    </source>
</evidence>
<feature type="compositionally biased region" description="Basic and acidic residues" evidence="10">
    <location>
        <begin position="1247"/>
        <end position="1263"/>
    </location>
</feature>
<dbReference type="InterPro" id="IPR036390">
    <property type="entry name" value="WH_DNA-bd_sf"/>
</dbReference>
<dbReference type="Gene3D" id="1.20.120.1770">
    <property type="match status" value="1"/>
</dbReference>
<feature type="transmembrane region" description="Helical" evidence="11">
    <location>
        <begin position="666"/>
        <end position="687"/>
    </location>
</feature>